<feature type="transmembrane region" description="Helical" evidence="15">
    <location>
        <begin position="429"/>
        <end position="449"/>
    </location>
</feature>
<dbReference type="Pfam" id="PF22248">
    <property type="entry name" value="ERMP1_C"/>
    <property type="match status" value="1"/>
</dbReference>
<evidence type="ECO:0000313" key="18">
    <source>
        <dbReference type="EMBL" id="KAI1720106.1"/>
    </source>
</evidence>
<comment type="similarity">
    <text evidence="3">Belongs to the peptidase M28 family.</text>
</comment>
<evidence type="ECO:0000256" key="6">
    <source>
        <dbReference type="ARBA" id="ARBA00022723"/>
    </source>
</evidence>
<evidence type="ECO:0000256" key="11">
    <source>
        <dbReference type="ARBA" id="ARBA00023049"/>
    </source>
</evidence>
<keyword evidence="9" id="KW-0862">Zinc</keyword>
<accession>A0AAD4NCR7</accession>
<feature type="transmembrane region" description="Helical" evidence="15">
    <location>
        <begin position="540"/>
        <end position="558"/>
    </location>
</feature>
<keyword evidence="10 15" id="KW-1133">Transmembrane helix</keyword>
<evidence type="ECO:0000256" key="14">
    <source>
        <dbReference type="ARBA" id="ARBA00078796"/>
    </source>
</evidence>
<dbReference type="InterPro" id="IPR045175">
    <property type="entry name" value="M28_fam"/>
</dbReference>
<evidence type="ECO:0000256" key="15">
    <source>
        <dbReference type="SAM" id="Phobius"/>
    </source>
</evidence>
<protein>
    <recommendedName>
        <fullName evidence="14">FXNA-like protease</fullName>
    </recommendedName>
</protein>
<evidence type="ECO:0000259" key="16">
    <source>
        <dbReference type="Pfam" id="PF04389"/>
    </source>
</evidence>
<evidence type="ECO:0000313" key="19">
    <source>
        <dbReference type="Proteomes" id="UP001201812"/>
    </source>
</evidence>
<evidence type="ECO:0000256" key="12">
    <source>
        <dbReference type="ARBA" id="ARBA00023136"/>
    </source>
</evidence>
<keyword evidence="11" id="KW-0482">Metalloprotease</keyword>
<dbReference type="CDD" id="cd03875">
    <property type="entry name" value="M28_Fxna_like"/>
    <property type="match status" value="1"/>
</dbReference>
<dbReference type="Pfam" id="PF04389">
    <property type="entry name" value="Peptidase_M28"/>
    <property type="match status" value="1"/>
</dbReference>
<evidence type="ECO:0000256" key="10">
    <source>
        <dbReference type="ARBA" id="ARBA00022989"/>
    </source>
</evidence>
<dbReference type="GO" id="GO:0005789">
    <property type="term" value="C:endoplasmic reticulum membrane"/>
    <property type="evidence" value="ECO:0007669"/>
    <property type="project" value="UniProtKB-SubCell"/>
</dbReference>
<organism evidence="18 19">
    <name type="scientific">Ditylenchus destructor</name>
    <dbReference type="NCBI Taxonomy" id="166010"/>
    <lineage>
        <taxon>Eukaryota</taxon>
        <taxon>Metazoa</taxon>
        <taxon>Ecdysozoa</taxon>
        <taxon>Nematoda</taxon>
        <taxon>Chromadorea</taxon>
        <taxon>Rhabditida</taxon>
        <taxon>Tylenchina</taxon>
        <taxon>Tylenchomorpha</taxon>
        <taxon>Sphaerularioidea</taxon>
        <taxon>Anguinidae</taxon>
        <taxon>Anguininae</taxon>
        <taxon>Ditylenchus</taxon>
    </lineage>
</organism>
<dbReference type="PANTHER" id="PTHR12147:SF22">
    <property type="entry name" value="ENDOPLASMIC RETICULUM METALLOPEPTIDASE 1"/>
    <property type="match status" value="1"/>
</dbReference>
<evidence type="ECO:0000256" key="8">
    <source>
        <dbReference type="ARBA" id="ARBA00022824"/>
    </source>
</evidence>
<dbReference type="GO" id="GO:0008235">
    <property type="term" value="F:metalloexopeptidase activity"/>
    <property type="evidence" value="ECO:0007669"/>
    <property type="project" value="InterPro"/>
</dbReference>
<dbReference type="Gene3D" id="3.40.630.10">
    <property type="entry name" value="Zn peptidases"/>
    <property type="match status" value="1"/>
</dbReference>
<feature type="transmembrane region" description="Helical" evidence="15">
    <location>
        <begin position="470"/>
        <end position="492"/>
    </location>
</feature>
<comment type="caution">
    <text evidence="18">The sequence shown here is derived from an EMBL/GenBank/DDBJ whole genome shotgun (WGS) entry which is preliminary data.</text>
</comment>
<feature type="transmembrane region" description="Helical" evidence="15">
    <location>
        <begin position="512"/>
        <end position="533"/>
    </location>
</feature>
<keyword evidence="7" id="KW-0378">Hydrolase</keyword>
<comment type="subcellular location">
    <subcellularLocation>
        <location evidence="2">Endoplasmic reticulum membrane</location>
        <topology evidence="2">Multi-pass membrane protein</topology>
    </subcellularLocation>
</comment>
<gene>
    <name evidence="18" type="ORF">DdX_05479</name>
</gene>
<keyword evidence="5 15" id="KW-0812">Transmembrane</keyword>
<feature type="transmembrane region" description="Helical" evidence="15">
    <location>
        <begin position="392"/>
        <end position="409"/>
    </location>
</feature>
<feature type="transmembrane region" description="Helical" evidence="15">
    <location>
        <begin position="40"/>
        <end position="59"/>
    </location>
</feature>
<comment type="cofactor">
    <cofactor evidence="1">
        <name>Zn(2+)</name>
        <dbReference type="ChEBI" id="CHEBI:29105"/>
    </cofactor>
</comment>
<keyword evidence="13" id="KW-0325">Glycoprotein</keyword>
<dbReference type="InterPro" id="IPR007484">
    <property type="entry name" value="Peptidase_M28"/>
</dbReference>
<dbReference type="FunFam" id="3.40.630.10:FF:000008">
    <property type="entry name" value="Endoplasmic reticulum metallopeptidase 1"/>
    <property type="match status" value="1"/>
</dbReference>
<dbReference type="Proteomes" id="UP001201812">
    <property type="component" value="Unassembled WGS sequence"/>
</dbReference>
<evidence type="ECO:0000256" key="4">
    <source>
        <dbReference type="ARBA" id="ARBA00022670"/>
    </source>
</evidence>
<dbReference type="GO" id="GO:0006508">
    <property type="term" value="P:proteolysis"/>
    <property type="evidence" value="ECO:0007669"/>
    <property type="project" value="UniProtKB-KW"/>
</dbReference>
<dbReference type="InterPro" id="IPR053973">
    <property type="entry name" value="ERMP1-like_C"/>
</dbReference>
<evidence type="ECO:0000256" key="13">
    <source>
        <dbReference type="ARBA" id="ARBA00023180"/>
    </source>
</evidence>
<evidence type="ECO:0000256" key="7">
    <source>
        <dbReference type="ARBA" id="ARBA00022801"/>
    </source>
</evidence>
<dbReference type="EMBL" id="JAKKPZ010000006">
    <property type="protein sequence ID" value="KAI1720106.1"/>
    <property type="molecule type" value="Genomic_DNA"/>
</dbReference>
<keyword evidence="12 15" id="KW-0472">Membrane</keyword>
<keyword evidence="19" id="KW-1185">Reference proteome</keyword>
<proteinExistence type="inferred from homology"/>
<evidence type="ECO:0000256" key="5">
    <source>
        <dbReference type="ARBA" id="ARBA00022692"/>
    </source>
</evidence>
<dbReference type="AlphaFoldDB" id="A0AAD4NCR7"/>
<keyword evidence="4" id="KW-0645">Protease</keyword>
<feature type="domain" description="Endoplasmic reticulum metallopeptidase 1-like C-terminal" evidence="17">
    <location>
        <begin position="572"/>
        <end position="783"/>
    </location>
</feature>
<evidence type="ECO:0000256" key="9">
    <source>
        <dbReference type="ARBA" id="ARBA00022833"/>
    </source>
</evidence>
<dbReference type="InterPro" id="IPR048024">
    <property type="entry name" value="Fxna-like_M28_dom"/>
</dbReference>
<dbReference type="GO" id="GO:0046872">
    <property type="term" value="F:metal ion binding"/>
    <property type="evidence" value="ECO:0007669"/>
    <property type="project" value="UniProtKB-KW"/>
</dbReference>
<evidence type="ECO:0000256" key="3">
    <source>
        <dbReference type="ARBA" id="ARBA00010918"/>
    </source>
</evidence>
<dbReference type="PANTHER" id="PTHR12147">
    <property type="entry name" value="METALLOPEPTIDASE M28 FAMILY MEMBER"/>
    <property type="match status" value="1"/>
</dbReference>
<keyword evidence="6" id="KW-0479">Metal-binding</keyword>
<dbReference type="SUPFAM" id="SSF53187">
    <property type="entry name" value="Zn-dependent exopeptidases"/>
    <property type="match status" value="1"/>
</dbReference>
<reference evidence="18" key="1">
    <citation type="submission" date="2022-01" db="EMBL/GenBank/DDBJ databases">
        <title>Genome Sequence Resource for Two Populations of Ditylenchus destructor, the Migratory Endoparasitic Phytonematode.</title>
        <authorList>
            <person name="Zhang H."/>
            <person name="Lin R."/>
            <person name="Xie B."/>
        </authorList>
    </citation>
    <scope>NUCLEOTIDE SEQUENCE</scope>
    <source>
        <strain evidence="18">BazhouSP</strain>
    </source>
</reference>
<name>A0AAD4NCR7_9BILA</name>
<evidence type="ECO:0000256" key="2">
    <source>
        <dbReference type="ARBA" id="ARBA00004477"/>
    </source>
</evidence>
<evidence type="ECO:0000259" key="17">
    <source>
        <dbReference type="Pfam" id="PF22248"/>
    </source>
</evidence>
<feature type="domain" description="Peptidase M28" evidence="16">
    <location>
        <begin position="156"/>
        <end position="350"/>
    </location>
</feature>
<sequence length="820" mass="92706">MNSDIRLRSKYKSYQKILPSNGNVDEILSKIHPIKGELGFLNWLGVIFFVVVIYGAVVWQDRRMPPVLSADQYDNFSEERAKIVLNQITSLGPRPSGSKACEVDAFNIIVNKVTNLKNIFDSKQVNRLELDVQRPSGCFNLKFLSPFTLCYHKVTNIAVRIGPRTQPASHSILLNCHFDTLPDTPGATDDAVSCAIMLEILEVISHSTEKLPNDIIFLFNGAEENFMQASHGWITQHPWRHSLRAFINLEGTGSGGREILFQAGPGDSWLLKTYLDKAPHPHCSVIAQEVFQSGIIPSDTDFRVFRDYGRVSGLDIAYYRNGWVYHTEFDVPQSISTGSVQRSGENVLALTKALISSPYLKQPANFQEGNRWVFYDVIGLFTIFYEVEQGAMINYLTAISVFLLVFYRIRSRVYTTTDLLRAFGHHAIAFVLMFLTGVVLLGFTQLLNLNPIIFTLGKIGAIRVVTPKTILVAQAFCMLPAIVFTSCAIMLFFDFFVPVMGRLGNVINPEFIIMPLSFLSAYIFVMFTNNLIYVSRRLHFFVKCSFALSLFAMVIIATTRVGDPYKYSETSPRLRRIIALHSKRTIYDFNGKLNSTDTGLFVSALDYRGITDLPDHTFLQGTGKPDCSHTHDEYCQLPYYTAIHQLFPPEETRWVPLPSVPHIPRPISVEMIGHEQPAGNQVKISLVIRGGADKMSLHVTPLNGYSLKEWSFTPIETEVLGMKTTYFVFLTYGHEPPVDRTLWILLENNNPAPMDPKTTPSMEFAVATHYAHGNDQNSETLFQLRELIKTRRKTPHYAVGYWKWGITMIGGVSEIIVHKF</sequence>
<keyword evidence="8" id="KW-0256">Endoplasmic reticulum</keyword>
<evidence type="ECO:0000256" key="1">
    <source>
        <dbReference type="ARBA" id="ARBA00001947"/>
    </source>
</evidence>